<keyword evidence="2" id="KW-1185">Reference proteome</keyword>
<proteinExistence type="predicted"/>
<dbReference type="EMBL" id="BQNB010010566">
    <property type="protein sequence ID" value="GJS79017.1"/>
    <property type="molecule type" value="Genomic_DNA"/>
</dbReference>
<evidence type="ECO:0000313" key="1">
    <source>
        <dbReference type="EMBL" id="GJS79017.1"/>
    </source>
</evidence>
<reference evidence="1" key="1">
    <citation type="journal article" date="2022" name="Int. J. Mol. Sci.">
        <title>Draft Genome of Tanacetum Coccineum: Genomic Comparison of Closely Related Tanacetum-Family Plants.</title>
        <authorList>
            <person name="Yamashiro T."/>
            <person name="Shiraishi A."/>
            <person name="Nakayama K."/>
            <person name="Satake H."/>
        </authorList>
    </citation>
    <scope>NUCLEOTIDE SEQUENCE</scope>
</reference>
<accession>A0ABQ4YQ43</accession>
<sequence>MFSKNSWTHIFVVSVDCEIADCSIKVITQNSLCDLIEGMIYSRSILMWRDGNKEADEWELDNMLGPNGKLDGLPTPLDEGVMAVLRLLVKSGTSFGKRVKL</sequence>
<gene>
    <name evidence="1" type="ORF">Tco_0728898</name>
</gene>
<reference evidence="1" key="2">
    <citation type="submission" date="2022-01" db="EMBL/GenBank/DDBJ databases">
        <authorList>
            <person name="Yamashiro T."/>
            <person name="Shiraishi A."/>
            <person name="Satake H."/>
            <person name="Nakayama K."/>
        </authorList>
    </citation>
    <scope>NUCLEOTIDE SEQUENCE</scope>
</reference>
<name>A0ABQ4YQ43_9ASTR</name>
<dbReference type="Proteomes" id="UP001151760">
    <property type="component" value="Unassembled WGS sequence"/>
</dbReference>
<comment type="caution">
    <text evidence="1">The sequence shown here is derived from an EMBL/GenBank/DDBJ whole genome shotgun (WGS) entry which is preliminary data.</text>
</comment>
<evidence type="ECO:0000313" key="2">
    <source>
        <dbReference type="Proteomes" id="UP001151760"/>
    </source>
</evidence>
<protein>
    <submittedName>
        <fullName evidence="1">Uncharacterized protein</fullName>
    </submittedName>
</protein>
<organism evidence="1 2">
    <name type="scientific">Tanacetum coccineum</name>
    <dbReference type="NCBI Taxonomy" id="301880"/>
    <lineage>
        <taxon>Eukaryota</taxon>
        <taxon>Viridiplantae</taxon>
        <taxon>Streptophyta</taxon>
        <taxon>Embryophyta</taxon>
        <taxon>Tracheophyta</taxon>
        <taxon>Spermatophyta</taxon>
        <taxon>Magnoliopsida</taxon>
        <taxon>eudicotyledons</taxon>
        <taxon>Gunneridae</taxon>
        <taxon>Pentapetalae</taxon>
        <taxon>asterids</taxon>
        <taxon>campanulids</taxon>
        <taxon>Asterales</taxon>
        <taxon>Asteraceae</taxon>
        <taxon>Asteroideae</taxon>
        <taxon>Anthemideae</taxon>
        <taxon>Anthemidinae</taxon>
        <taxon>Tanacetum</taxon>
    </lineage>
</organism>